<dbReference type="STRING" id="335973.SAMN04488693_110106"/>
<reference evidence="2 3" key="1">
    <citation type="submission" date="2016-10" db="EMBL/GenBank/DDBJ databases">
        <authorList>
            <person name="de Groot N.N."/>
        </authorList>
    </citation>
    <scope>NUCLEOTIDE SEQUENCE [LARGE SCALE GENOMIC DNA]</scope>
    <source>
        <strain evidence="2 3">NP_1H</strain>
    </source>
</reference>
<dbReference type="RefSeq" id="WP_090586961.1">
    <property type="nucleotide sequence ID" value="NZ_FNDT01000010.1"/>
</dbReference>
<feature type="region of interest" description="Disordered" evidence="1">
    <location>
        <begin position="32"/>
        <end position="53"/>
    </location>
</feature>
<keyword evidence="3" id="KW-1185">Reference proteome</keyword>
<name>A0A1G8K9K5_9MICC</name>
<protein>
    <submittedName>
        <fullName evidence="2">Uncharacterized protein</fullName>
    </submittedName>
</protein>
<dbReference type="AlphaFoldDB" id="A0A1G8K9K5"/>
<evidence type="ECO:0000256" key="1">
    <source>
        <dbReference type="SAM" id="MobiDB-lite"/>
    </source>
</evidence>
<dbReference type="OrthoDB" id="4734732at2"/>
<dbReference type="EMBL" id="FNDT01000010">
    <property type="protein sequence ID" value="SDI39500.1"/>
    <property type="molecule type" value="Genomic_DNA"/>
</dbReference>
<gene>
    <name evidence="2" type="ORF">SAMN04488693_110106</name>
</gene>
<dbReference type="Proteomes" id="UP000199258">
    <property type="component" value="Unassembled WGS sequence"/>
</dbReference>
<accession>A0A1G8K9K5</accession>
<evidence type="ECO:0000313" key="2">
    <source>
        <dbReference type="EMBL" id="SDI39500.1"/>
    </source>
</evidence>
<evidence type="ECO:0000313" key="3">
    <source>
        <dbReference type="Proteomes" id="UP000199258"/>
    </source>
</evidence>
<proteinExistence type="predicted"/>
<sequence>MAELRIEQWWMLLDTSDKEWFRENLRAPEVDPQAASAVREAGGPDLTGSTLPPRDWDFIEIQSEFVD</sequence>
<organism evidence="2 3">
    <name type="scientific">Arthrobacter subterraneus</name>
    <dbReference type="NCBI Taxonomy" id="335973"/>
    <lineage>
        <taxon>Bacteria</taxon>
        <taxon>Bacillati</taxon>
        <taxon>Actinomycetota</taxon>
        <taxon>Actinomycetes</taxon>
        <taxon>Micrococcales</taxon>
        <taxon>Micrococcaceae</taxon>
        <taxon>Arthrobacter</taxon>
    </lineage>
</organism>